<name>A0A0P1GGN0_9RHOB</name>
<accession>A0A0P1GGN0</accession>
<dbReference type="OrthoDB" id="564699at2"/>
<reference evidence="1 2" key="1">
    <citation type="submission" date="2015-09" db="EMBL/GenBank/DDBJ databases">
        <authorList>
            <consortium name="Swine Surveillance"/>
        </authorList>
    </citation>
    <scope>NUCLEOTIDE SEQUENCE [LARGE SCALE GENOMIC DNA]</scope>
    <source>
        <strain evidence="1 2">CECT 7557</strain>
    </source>
</reference>
<evidence type="ECO:0000313" key="1">
    <source>
        <dbReference type="EMBL" id="CUH80788.1"/>
    </source>
</evidence>
<dbReference type="Pfam" id="PF10983">
    <property type="entry name" value="DUF2793"/>
    <property type="match status" value="1"/>
</dbReference>
<sequence>MPASSANRSSRLNLPYLLPAQAQKHVTHNEALLRLDQLCQLVLAQVDALDPPVAPANGAAYGLAANPTGAWAGQGGQLAFFEGDAWHFLTPQPGWRAWVRDLDQMQVWDGAAWQLAESAERARLGVGTSADAQNPLAVAGPATLFTHAGTGHQLKLNKATAADTASLLFQSGFTGHAEIGLAGDLGLSVKTSPDGNSWSEVLKVDPATATLGGVAVQAAADDVTPGRLMRADYGYGPGNLLGAVSRAAGQPTGAVMERGEDANGAYLRLADGSQMVWGARASGTVWSFPRAFIAPPQVMVTATQGGRLVWADGVSASAATPRSETPAGAEQTGDPLQCFAVGRWD</sequence>
<dbReference type="STRING" id="928856.SAMN04488049_11623"/>
<proteinExistence type="predicted"/>
<evidence type="ECO:0008006" key="3">
    <source>
        <dbReference type="Google" id="ProtNLM"/>
    </source>
</evidence>
<dbReference type="EMBL" id="CYSD01000040">
    <property type="protein sequence ID" value="CUH80788.1"/>
    <property type="molecule type" value="Genomic_DNA"/>
</dbReference>
<dbReference type="AlphaFoldDB" id="A0A0P1GGN0"/>
<organism evidence="1 2">
    <name type="scientific">Tritonibacter multivorans</name>
    <dbReference type="NCBI Taxonomy" id="928856"/>
    <lineage>
        <taxon>Bacteria</taxon>
        <taxon>Pseudomonadati</taxon>
        <taxon>Pseudomonadota</taxon>
        <taxon>Alphaproteobacteria</taxon>
        <taxon>Rhodobacterales</taxon>
        <taxon>Paracoccaceae</taxon>
        <taxon>Tritonibacter</taxon>
    </lineage>
</organism>
<dbReference type="RefSeq" id="WP_058291092.1">
    <property type="nucleotide sequence ID" value="NZ_CYSD01000040.1"/>
</dbReference>
<evidence type="ECO:0000313" key="2">
    <source>
        <dbReference type="Proteomes" id="UP000052022"/>
    </source>
</evidence>
<protein>
    <recommendedName>
        <fullName evidence="3">DUF2793 domain-containing protein</fullName>
    </recommendedName>
</protein>
<keyword evidence="2" id="KW-1185">Reference proteome</keyword>
<gene>
    <name evidence="1" type="ORF">TRM7557_03074</name>
</gene>
<dbReference type="InterPro" id="IPR021251">
    <property type="entry name" value="DUF2793"/>
</dbReference>
<dbReference type="Proteomes" id="UP000052022">
    <property type="component" value="Unassembled WGS sequence"/>
</dbReference>